<organism evidence="2">
    <name type="scientific">Arundo donax</name>
    <name type="common">Giant reed</name>
    <name type="synonym">Donax arundinaceus</name>
    <dbReference type="NCBI Taxonomy" id="35708"/>
    <lineage>
        <taxon>Eukaryota</taxon>
        <taxon>Viridiplantae</taxon>
        <taxon>Streptophyta</taxon>
        <taxon>Embryophyta</taxon>
        <taxon>Tracheophyta</taxon>
        <taxon>Spermatophyta</taxon>
        <taxon>Magnoliopsida</taxon>
        <taxon>Liliopsida</taxon>
        <taxon>Poales</taxon>
        <taxon>Poaceae</taxon>
        <taxon>PACMAD clade</taxon>
        <taxon>Arundinoideae</taxon>
        <taxon>Arundineae</taxon>
        <taxon>Arundo</taxon>
    </lineage>
</organism>
<feature type="region of interest" description="Disordered" evidence="1">
    <location>
        <begin position="1"/>
        <end position="24"/>
    </location>
</feature>
<accession>A0A0A9EV30</accession>
<proteinExistence type="predicted"/>
<evidence type="ECO:0000313" key="2">
    <source>
        <dbReference type="EMBL" id="JAE03947.1"/>
    </source>
</evidence>
<evidence type="ECO:0000256" key="1">
    <source>
        <dbReference type="SAM" id="MobiDB-lite"/>
    </source>
</evidence>
<dbReference type="AlphaFoldDB" id="A0A0A9EV30"/>
<protein>
    <submittedName>
        <fullName evidence="2">Uncharacterized protein</fullName>
    </submittedName>
</protein>
<dbReference type="EMBL" id="GBRH01193949">
    <property type="protein sequence ID" value="JAE03947.1"/>
    <property type="molecule type" value="Transcribed_RNA"/>
</dbReference>
<reference evidence="2" key="2">
    <citation type="journal article" date="2015" name="Data Brief">
        <title>Shoot transcriptome of the giant reed, Arundo donax.</title>
        <authorList>
            <person name="Barrero R.A."/>
            <person name="Guerrero F.D."/>
            <person name="Moolhuijzen P."/>
            <person name="Goolsby J.A."/>
            <person name="Tidwell J."/>
            <person name="Bellgard S.E."/>
            <person name="Bellgard M.I."/>
        </authorList>
    </citation>
    <scope>NUCLEOTIDE SEQUENCE</scope>
    <source>
        <tissue evidence="2">Shoot tissue taken approximately 20 cm above the soil surface</tissue>
    </source>
</reference>
<name>A0A0A9EV30_ARUDO</name>
<reference evidence="2" key="1">
    <citation type="submission" date="2014-09" db="EMBL/GenBank/DDBJ databases">
        <authorList>
            <person name="Magalhaes I.L.F."/>
            <person name="Oliveira U."/>
            <person name="Santos F.R."/>
            <person name="Vidigal T.H.D.A."/>
            <person name="Brescovit A.D."/>
            <person name="Santos A.J."/>
        </authorList>
    </citation>
    <scope>NUCLEOTIDE SEQUENCE</scope>
    <source>
        <tissue evidence="2">Shoot tissue taken approximately 20 cm above the soil surface</tissue>
    </source>
</reference>
<sequence length="112" mass="12122">MGGGATNRRATDGRRRMNGQVTRAYGRACDRAGSGGVRAGATTTTRVEVSDLGPNRPIGPDRIDFIGPGRIGPSIRNIFLFSFFRYGSRTSYTRIGYISVSDTYPIRDTAAN</sequence>